<evidence type="ECO:0000259" key="7">
    <source>
        <dbReference type="PROSITE" id="PS50249"/>
    </source>
</evidence>
<evidence type="ECO:0000256" key="5">
    <source>
        <dbReference type="ARBA" id="ARBA00022833"/>
    </source>
</evidence>
<evidence type="ECO:0000256" key="3">
    <source>
        <dbReference type="ARBA" id="ARBA00022723"/>
    </source>
</evidence>
<gene>
    <name evidence="8" type="ORF">QUW44_02165</name>
</gene>
<dbReference type="PROSITE" id="PS01302">
    <property type="entry name" value="UPF0758"/>
    <property type="match status" value="1"/>
</dbReference>
<proteinExistence type="inferred from homology"/>
<evidence type="ECO:0000256" key="6">
    <source>
        <dbReference type="ARBA" id="ARBA00023049"/>
    </source>
</evidence>
<keyword evidence="6" id="KW-0482">Metalloprotease</keyword>
<keyword evidence="3" id="KW-0479">Metal-binding</keyword>
<evidence type="ECO:0000256" key="2">
    <source>
        <dbReference type="ARBA" id="ARBA00022670"/>
    </source>
</evidence>
<keyword evidence="2" id="KW-0645">Protease</keyword>
<dbReference type="PANTHER" id="PTHR30471">
    <property type="entry name" value="DNA REPAIR PROTEIN RADC"/>
    <property type="match status" value="1"/>
</dbReference>
<dbReference type="Pfam" id="PF04002">
    <property type="entry name" value="RadC"/>
    <property type="match status" value="1"/>
</dbReference>
<protein>
    <submittedName>
        <fullName evidence="8">JAB domain-containing protein</fullName>
    </submittedName>
</protein>
<dbReference type="RefSeq" id="WP_283592994.1">
    <property type="nucleotide sequence ID" value="NZ_JAUDDW010000004.1"/>
</dbReference>
<keyword evidence="4" id="KW-0378">Hydrolase</keyword>
<dbReference type="EMBL" id="JAUDDW010000004">
    <property type="protein sequence ID" value="MDM8265977.1"/>
    <property type="molecule type" value="Genomic_DNA"/>
</dbReference>
<dbReference type="InterPro" id="IPR037518">
    <property type="entry name" value="MPN"/>
</dbReference>
<evidence type="ECO:0000313" key="9">
    <source>
        <dbReference type="Proteomes" id="UP001529343"/>
    </source>
</evidence>
<dbReference type="Proteomes" id="UP001529343">
    <property type="component" value="Unassembled WGS sequence"/>
</dbReference>
<evidence type="ECO:0000256" key="4">
    <source>
        <dbReference type="ARBA" id="ARBA00022801"/>
    </source>
</evidence>
<dbReference type="InterPro" id="IPR020891">
    <property type="entry name" value="UPF0758_CS"/>
</dbReference>
<evidence type="ECO:0000313" key="8">
    <source>
        <dbReference type="EMBL" id="MDM8265977.1"/>
    </source>
</evidence>
<name>A0ABT7UW91_9LACO</name>
<keyword evidence="9" id="KW-1185">Reference proteome</keyword>
<sequence length="213" mass="24216">MEEQKLTGFQATSLYERAIRCCLSDVEIHGISAYRYLQLYYPDLIDLKQISRNQRDELCQCDQRINQFFMALDLGAAMVKVYPEIEGVAYSSVELGQAMIAHFAGEEQESVCVAFTDAQNNIIKLKTLFIGGRSECVLYPDQIFKHALRYSASGLVMVHNHPSGNIKPSQQDLAFAKRLERGGKLLGIQVLDFMIVGNDQYYSWREQELQAQS</sequence>
<dbReference type="CDD" id="cd08071">
    <property type="entry name" value="MPN_DUF2466"/>
    <property type="match status" value="1"/>
</dbReference>
<comment type="caution">
    <text evidence="8">The sequence shown here is derived from an EMBL/GenBank/DDBJ whole genome shotgun (WGS) entry which is preliminary data.</text>
</comment>
<dbReference type="InterPro" id="IPR025657">
    <property type="entry name" value="RadC_JAB"/>
</dbReference>
<accession>A0ABT7UW91</accession>
<organism evidence="8 9">
    <name type="scientific">Limosilactobacillus pontis</name>
    <dbReference type="NCBI Taxonomy" id="35787"/>
    <lineage>
        <taxon>Bacteria</taxon>
        <taxon>Bacillati</taxon>
        <taxon>Bacillota</taxon>
        <taxon>Bacilli</taxon>
        <taxon>Lactobacillales</taxon>
        <taxon>Lactobacillaceae</taxon>
        <taxon>Limosilactobacillus</taxon>
    </lineage>
</organism>
<reference evidence="9" key="1">
    <citation type="submission" date="2023-06" db="EMBL/GenBank/DDBJ databases">
        <title>Identification and characterization of horizontal gene transfer across gut microbiota members of farm animals based on homology search.</title>
        <authorList>
            <person name="Zeman M."/>
            <person name="Kubasova T."/>
            <person name="Jahodarova E."/>
            <person name="Nykrynova M."/>
            <person name="Rychlik I."/>
        </authorList>
    </citation>
    <scope>NUCLEOTIDE SEQUENCE [LARGE SCALE GENOMIC DNA]</scope>
    <source>
        <strain evidence="9">161_Gplus</strain>
    </source>
</reference>
<dbReference type="InterPro" id="IPR001405">
    <property type="entry name" value="UPF0758"/>
</dbReference>
<dbReference type="PANTHER" id="PTHR30471:SF3">
    <property type="entry name" value="UPF0758 PROTEIN YEES-RELATED"/>
    <property type="match status" value="1"/>
</dbReference>
<keyword evidence="5" id="KW-0862">Zinc</keyword>
<feature type="domain" description="MPN" evidence="7">
    <location>
        <begin position="88"/>
        <end position="210"/>
    </location>
</feature>
<evidence type="ECO:0000256" key="1">
    <source>
        <dbReference type="ARBA" id="ARBA00010243"/>
    </source>
</evidence>
<comment type="similarity">
    <text evidence="1">Belongs to the UPF0758 family.</text>
</comment>
<dbReference type="PROSITE" id="PS50249">
    <property type="entry name" value="MPN"/>
    <property type="match status" value="1"/>
</dbReference>